<dbReference type="AlphaFoldDB" id="A0A897MTI5"/>
<name>A0A897MTI5_9EURY</name>
<accession>A0A897MTI5</accession>
<keyword evidence="2" id="KW-1185">Reference proteome</keyword>
<dbReference type="KEGG" id="hara:AArcS_1038"/>
<reference evidence="1" key="1">
    <citation type="submission" date="2020-11" db="EMBL/GenBank/DDBJ databases">
        <title>Carbohydrate-dependent, anaerobic sulfur respiration: A novel catabolism in halophilic archaea.</title>
        <authorList>
            <person name="Sorokin D.Y."/>
            <person name="Messina E."/>
            <person name="Smedile F."/>
            <person name="La Cono V."/>
            <person name="Hallsworth J.E."/>
            <person name="Yakimov M.M."/>
        </authorList>
    </citation>
    <scope>NUCLEOTIDE SEQUENCE</scope>
    <source>
        <strain evidence="1">AArc-S</strain>
    </source>
</reference>
<organism evidence="1 2">
    <name type="scientific">Natranaeroarchaeum sulfidigenes</name>
    <dbReference type="NCBI Taxonomy" id="2784880"/>
    <lineage>
        <taxon>Archaea</taxon>
        <taxon>Methanobacteriati</taxon>
        <taxon>Methanobacteriota</taxon>
        <taxon>Stenosarchaea group</taxon>
        <taxon>Halobacteria</taxon>
        <taxon>Halobacteriales</taxon>
        <taxon>Natronoarchaeaceae</taxon>
        <taxon>Natranaeroarchaeum</taxon>
    </lineage>
</organism>
<evidence type="ECO:0000313" key="2">
    <source>
        <dbReference type="Proteomes" id="UP000663586"/>
    </source>
</evidence>
<evidence type="ECO:0000313" key="1">
    <source>
        <dbReference type="EMBL" id="QSG02259.1"/>
    </source>
</evidence>
<protein>
    <submittedName>
        <fullName evidence="1">Uncharacterized protein</fullName>
    </submittedName>
</protein>
<sequence length="107" mass="11552">MPDYERGKVPCTRCGSAEGTALAAGDRVTVALRNYEGHTWEPVAVYCRSHDVERVADTMDVLAEEQVVIAATLEATGYLDPLSGYHPNALSFGGVELIDYSPAKDGY</sequence>
<gene>
    <name evidence="1" type="ORF">AArcS_1038</name>
</gene>
<dbReference type="EMBL" id="CP064786">
    <property type="protein sequence ID" value="QSG02259.1"/>
    <property type="molecule type" value="Genomic_DNA"/>
</dbReference>
<dbReference type="Proteomes" id="UP000663586">
    <property type="component" value="Chromosome"/>
</dbReference>
<proteinExistence type="predicted"/>